<evidence type="ECO:0000313" key="2">
    <source>
        <dbReference type="EMBL" id="CAB4120844.1"/>
    </source>
</evidence>
<organism evidence="2">
    <name type="scientific">uncultured Caudovirales phage</name>
    <dbReference type="NCBI Taxonomy" id="2100421"/>
    <lineage>
        <taxon>Viruses</taxon>
        <taxon>Duplodnaviria</taxon>
        <taxon>Heunggongvirae</taxon>
        <taxon>Uroviricota</taxon>
        <taxon>Caudoviricetes</taxon>
        <taxon>Peduoviridae</taxon>
        <taxon>Maltschvirus</taxon>
        <taxon>Maltschvirus maltsch</taxon>
    </lineage>
</organism>
<evidence type="ECO:0000256" key="1">
    <source>
        <dbReference type="SAM" id="MobiDB-lite"/>
    </source>
</evidence>
<name>A0A6J5KFZ1_9CAUD</name>
<sequence>MEGVEGGIRTQQRHDPTPQALGRNQRGISPLPAGVAPGSPTPTLRAKGQREGPRTSTEGPAVSAH</sequence>
<dbReference type="EMBL" id="LR796138">
    <property type="protein sequence ID" value="CAB4120844.1"/>
    <property type="molecule type" value="Genomic_DNA"/>
</dbReference>
<gene>
    <name evidence="2" type="ORF">UFOVP2_22</name>
</gene>
<protein>
    <submittedName>
        <fullName evidence="2">Uncharacterized protein</fullName>
    </submittedName>
</protein>
<accession>A0A6J5KFZ1</accession>
<reference evidence="2" key="1">
    <citation type="submission" date="2020-04" db="EMBL/GenBank/DDBJ databases">
        <authorList>
            <person name="Chiriac C."/>
            <person name="Salcher M."/>
            <person name="Ghai R."/>
            <person name="Kavagutti S V."/>
        </authorList>
    </citation>
    <scope>NUCLEOTIDE SEQUENCE</scope>
</reference>
<proteinExistence type="predicted"/>
<feature type="region of interest" description="Disordered" evidence="1">
    <location>
        <begin position="1"/>
        <end position="65"/>
    </location>
</feature>